<dbReference type="Pfam" id="PF00169">
    <property type="entry name" value="PH"/>
    <property type="match status" value="1"/>
</dbReference>
<feature type="compositionally biased region" description="Polar residues" evidence="1">
    <location>
        <begin position="38"/>
        <end position="70"/>
    </location>
</feature>
<accession>A0ABP0EYJ0</accession>
<dbReference type="Gene3D" id="2.30.29.30">
    <property type="entry name" value="Pleckstrin-homology domain (PH domain)/Phosphotyrosine-binding domain (PTB)"/>
    <property type="match status" value="2"/>
</dbReference>
<dbReference type="InterPro" id="IPR011993">
    <property type="entry name" value="PH-like_dom_sf"/>
</dbReference>
<evidence type="ECO:0000313" key="4">
    <source>
        <dbReference type="Proteomes" id="UP001642483"/>
    </source>
</evidence>
<keyword evidence="4" id="KW-1185">Reference proteome</keyword>
<dbReference type="PROSITE" id="PS50003">
    <property type="entry name" value="PH_DOMAIN"/>
    <property type="match status" value="1"/>
</dbReference>
<evidence type="ECO:0000256" key="1">
    <source>
        <dbReference type="SAM" id="MobiDB-lite"/>
    </source>
</evidence>
<organism evidence="3 4">
    <name type="scientific">Clavelina lepadiformis</name>
    <name type="common">Light-bulb sea squirt</name>
    <name type="synonym">Ascidia lepadiformis</name>
    <dbReference type="NCBI Taxonomy" id="159417"/>
    <lineage>
        <taxon>Eukaryota</taxon>
        <taxon>Metazoa</taxon>
        <taxon>Chordata</taxon>
        <taxon>Tunicata</taxon>
        <taxon>Ascidiacea</taxon>
        <taxon>Aplousobranchia</taxon>
        <taxon>Clavelinidae</taxon>
        <taxon>Clavelina</taxon>
    </lineage>
</organism>
<comment type="caution">
    <text evidence="3">The sequence shown here is derived from an EMBL/GenBank/DDBJ whole genome shotgun (WGS) entry which is preliminary data.</text>
</comment>
<feature type="domain" description="PH" evidence="2">
    <location>
        <begin position="178"/>
        <end position="272"/>
    </location>
</feature>
<protein>
    <recommendedName>
        <fullName evidence="2">PH domain-containing protein</fullName>
    </recommendedName>
</protein>
<reference evidence="3 4" key="1">
    <citation type="submission" date="2024-02" db="EMBL/GenBank/DDBJ databases">
        <authorList>
            <person name="Daric V."/>
            <person name="Darras S."/>
        </authorList>
    </citation>
    <scope>NUCLEOTIDE SEQUENCE [LARGE SCALE GENOMIC DNA]</scope>
</reference>
<dbReference type="InterPro" id="IPR001849">
    <property type="entry name" value="PH_domain"/>
</dbReference>
<proteinExistence type="predicted"/>
<evidence type="ECO:0000313" key="3">
    <source>
        <dbReference type="EMBL" id="CAK8672536.1"/>
    </source>
</evidence>
<dbReference type="Proteomes" id="UP001642483">
    <property type="component" value="Unassembled WGS sequence"/>
</dbReference>
<name>A0ABP0EYJ0_CLALP</name>
<feature type="region of interest" description="Disordered" evidence="1">
    <location>
        <begin position="1"/>
        <end position="70"/>
    </location>
</feature>
<sequence length="288" mass="32478">MEPNPRAFNPQTSGFYPALTSAPSLNDTNDLQPPPYSPSSTEQSTFSPNQQPPILSQQQHMSQGASSLSQPVMQPVTIPLRCKSGNVEIGIGDNADTEKIRYWKGQYIEVQDGVLRIAASRKTRNQHQTISLSNHYIAKEAKKMVALYGNPKVYVIKSSSEVRAHEWLLALSQYCYIAPIMEGYCDKMSRGKKVWEERFVRLNANGVVSWYRSDHEDSELKGAVQVRGEPCSLDAVNPTIIHIKVDAKGYQFRFDSPREAALWLAAFSWHVKRKPLRKSSIPIRNNSK</sequence>
<gene>
    <name evidence="3" type="ORF">CVLEPA_LOCUS1475</name>
</gene>
<evidence type="ECO:0000259" key="2">
    <source>
        <dbReference type="PROSITE" id="PS50003"/>
    </source>
</evidence>
<dbReference type="SUPFAM" id="SSF50729">
    <property type="entry name" value="PH domain-like"/>
    <property type="match status" value="2"/>
</dbReference>
<dbReference type="EMBL" id="CAWYQH010000001">
    <property type="protein sequence ID" value="CAK8672536.1"/>
    <property type="molecule type" value="Genomic_DNA"/>
</dbReference>
<feature type="compositionally biased region" description="Polar residues" evidence="1">
    <location>
        <begin position="21"/>
        <end position="31"/>
    </location>
</feature>
<dbReference type="SMART" id="SM00233">
    <property type="entry name" value="PH"/>
    <property type="match status" value="2"/>
</dbReference>